<evidence type="ECO:0000256" key="1">
    <source>
        <dbReference type="ARBA" id="ARBA00022490"/>
    </source>
</evidence>
<dbReference type="InterPro" id="IPR014244">
    <property type="entry name" value="RNA_pol_sigma-I"/>
</dbReference>
<keyword evidence="4 6" id="KW-0238">DNA-binding</keyword>
<comment type="activity regulation">
    <text evidence="6">Negatively regulated by the anti-sigma-I factor RsgI.</text>
</comment>
<dbReference type="GO" id="GO:0006352">
    <property type="term" value="P:DNA-templated transcription initiation"/>
    <property type="evidence" value="ECO:0007669"/>
    <property type="project" value="UniProtKB-UniRule"/>
</dbReference>
<keyword evidence="9" id="KW-1185">Reference proteome</keyword>
<evidence type="ECO:0000256" key="2">
    <source>
        <dbReference type="ARBA" id="ARBA00023015"/>
    </source>
</evidence>
<proteinExistence type="inferred from homology"/>
<keyword evidence="3 6" id="KW-0731">Sigma factor</keyword>
<feature type="DNA-binding region" description="H-T-H motif" evidence="6">
    <location>
        <begin position="191"/>
        <end position="210"/>
    </location>
</feature>
<dbReference type="InterPro" id="IPR007627">
    <property type="entry name" value="RNA_pol_sigma70_r2"/>
</dbReference>
<dbReference type="Proteomes" id="UP000623269">
    <property type="component" value="Unassembled WGS sequence"/>
</dbReference>
<comment type="similarity">
    <text evidence="6">Belongs to the sigma-70 factor family. SigI subfamily.</text>
</comment>
<evidence type="ECO:0000256" key="3">
    <source>
        <dbReference type="ARBA" id="ARBA00023082"/>
    </source>
</evidence>
<evidence type="ECO:0000313" key="9">
    <source>
        <dbReference type="Proteomes" id="UP000623269"/>
    </source>
</evidence>
<evidence type="ECO:0000256" key="6">
    <source>
        <dbReference type="HAMAP-Rule" id="MF_02064"/>
    </source>
</evidence>
<dbReference type="GO" id="GO:0003677">
    <property type="term" value="F:DNA binding"/>
    <property type="evidence" value="ECO:0007669"/>
    <property type="project" value="UniProtKB-UniRule"/>
</dbReference>
<evidence type="ECO:0000256" key="5">
    <source>
        <dbReference type="ARBA" id="ARBA00023163"/>
    </source>
</evidence>
<dbReference type="RefSeq" id="WP_197660707.1">
    <property type="nucleotide sequence ID" value="NZ_JAEAGR010000004.1"/>
</dbReference>
<organism evidence="8 9">
    <name type="scientific">Mobilitalea sibirica</name>
    <dbReference type="NCBI Taxonomy" id="1462919"/>
    <lineage>
        <taxon>Bacteria</taxon>
        <taxon>Bacillati</taxon>
        <taxon>Bacillota</taxon>
        <taxon>Clostridia</taxon>
        <taxon>Lachnospirales</taxon>
        <taxon>Lachnospiraceae</taxon>
        <taxon>Mobilitalea</taxon>
    </lineage>
</organism>
<keyword evidence="5 6" id="KW-0804">Transcription</keyword>
<dbReference type="EMBL" id="JAEAGR010000004">
    <property type="protein sequence ID" value="MBH1940488.1"/>
    <property type="molecule type" value="Genomic_DNA"/>
</dbReference>
<evidence type="ECO:0000256" key="4">
    <source>
        <dbReference type="ARBA" id="ARBA00023125"/>
    </source>
</evidence>
<comment type="caution">
    <text evidence="8">The sequence shown here is derived from an EMBL/GenBank/DDBJ whole genome shotgun (WGS) entry which is preliminary data.</text>
</comment>
<dbReference type="InterPro" id="IPR013325">
    <property type="entry name" value="RNA_pol_sigma_r2"/>
</dbReference>
<dbReference type="HAMAP" id="MF_02064">
    <property type="entry name" value="Sigma70_SigI"/>
    <property type="match status" value="1"/>
</dbReference>
<accession>A0A8J7KZM1</accession>
<keyword evidence="1 6" id="KW-0963">Cytoplasm</keyword>
<name>A0A8J7KZM1_9FIRM</name>
<evidence type="ECO:0000259" key="7">
    <source>
        <dbReference type="Pfam" id="PF04542"/>
    </source>
</evidence>
<dbReference type="GO" id="GO:0005737">
    <property type="term" value="C:cytoplasm"/>
    <property type="evidence" value="ECO:0007669"/>
    <property type="project" value="UniProtKB-SubCell"/>
</dbReference>
<comment type="function">
    <text evidence="6">Sigma factors are initiation factors that promote the attachment of RNA polymerase to specific initiation sites and are then released.</text>
</comment>
<dbReference type="NCBIfam" id="TIGR02895">
    <property type="entry name" value="spore_sigI"/>
    <property type="match status" value="1"/>
</dbReference>
<evidence type="ECO:0000313" key="8">
    <source>
        <dbReference type="EMBL" id="MBH1940488.1"/>
    </source>
</evidence>
<comment type="subunit">
    <text evidence="6">Interacts with RsgI.</text>
</comment>
<feature type="domain" description="RNA polymerase sigma-70 region 2" evidence="7">
    <location>
        <begin position="22"/>
        <end position="90"/>
    </location>
</feature>
<keyword evidence="2 6" id="KW-0805">Transcription regulation</keyword>
<keyword evidence="6" id="KW-0346">Stress response</keyword>
<protein>
    <recommendedName>
        <fullName evidence="6">RNA polymerase sigma factor SigI</fullName>
    </recommendedName>
</protein>
<dbReference type="PIRSF" id="PIRSF038953">
    <property type="entry name" value="SigI"/>
    <property type="match status" value="1"/>
</dbReference>
<gene>
    <name evidence="6 8" type="primary">sigI</name>
    <name evidence="8" type="ORF">I5677_06195</name>
</gene>
<comment type="subcellular location">
    <subcellularLocation>
        <location evidence="6">Cytoplasm</location>
    </subcellularLocation>
</comment>
<dbReference type="Pfam" id="PF04542">
    <property type="entry name" value="Sigma70_r2"/>
    <property type="match status" value="1"/>
</dbReference>
<dbReference type="SUPFAM" id="SSF88946">
    <property type="entry name" value="Sigma2 domain of RNA polymerase sigma factors"/>
    <property type="match status" value="1"/>
</dbReference>
<reference evidence="8" key="1">
    <citation type="submission" date="2020-12" db="EMBL/GenBank/DDBJ databases">
        <title>M. sibirica DSM 26468T genome.</title>
        <authorList>
            <person name="Thieme N."/>
            <person name="Rettenmaier R."/>
            <person name="Zverlov V."/>
            <person name="Liebl W."/>
        </authorList>
    </citation>
    <scope>NUCLEOTIDE SEQUENCE</scope>
    <source>
        <strain evidence="8">DSM 26468</strain>
    </source>
</reference>
<dbReference type="GO" id="GO:0016987">
    <property type="term" value="F:sigma factor activity"/>
    <property type="evidence" value="ECO:0007669"/>
    <property type="project" value="UniProtKB-UniRule"/>
</dbReference>
<dbReference type="AlphaFoldDB" id="A0A8J7KZM1"/>
<feature type="short sequence motif" description="Polymerase core binding" evidence="6">
    <location>
        <begin position="46"/>
        <end position="59"/>
    </location>
</feature>
<sequence>MRELDSLVMDAKNDQIIFNELITKHEFYILKCASKVTRRYITKSDDEWSIALLAFTQAIESYDLEKGRFLSFADLLIQRRLVDYIRKQSKYTHELSVDPIVFDTEPEEEDENISLKLAVAEKVSIEEQKDLKYEIEAINQTFSLYGFTFYDLTSCSPKAKKTKTVCAKAVNYMLQNTMLINELRDTKQLPLKIIEKNAKLPRKIIERHRKYIIAAIEILSGGYPYLAEYLHYIREENGIE</sequence>
<dbReference type="Gene3D" id="1.10.1740.10">
    <property type="match status" value="1"/>
</dbReference>